<reference evidence="8 9" key="1">
    <citation type="submission" date="2020-01" db="EMBL/GenBank/DDBJ databases">
        <authorList>
            <person name="Gupta K D."/>
        </authorList>
    </citation>
    <scope>NUCLEOTIDE SEQUENCE [LARGE SCALE GENOMIC DNA]</scope>
</reference>
<comment type="caution">
    <text evidence="8">The sequence shown here is derived from an EMBL/GenBank/DDBJ whole genome shotgun (WGS) entry which is preliminary data.</text>
</comment>
<dbReference type="FunFam" id="3.10.50.40:FF:000006">
    <property type="entry name" value="Peptidyl-prolyl cis-trans isomerase"/>
    <property type="match status" value="1"/>
</dbReference>
<dbReference type="Pfam" id="PF00254">
    <property type="entry name" value="FKBP_C"/>
    <property type="match status" value="1"/>
</dbReference>
<comment type="catalytic activity">
    <reaction evidence="1 5">
        <text>[protein]-peptidylproline (omega=180) = [protein]-peptidylproline (omega=0)</text>
        <dbReference type="Rhea" id="RHEA:16237"/>
        <dbReference type="Rhea" id="RHEA-COMP:10747"/>
        <dbReference type="Rhea" id="RHEA-COMP:10748"/>
        <dbReference type="ChEBI" id="CHEBI:83833"/>
        <dbReference type="ChEBI" id="CHEBI:83834"/>
        <dbReference type="EC" id="5.2.1.8"/>
    </reaction>
</comment>
<protein>
    <recommendedName>
        <fullName evidence="2 5">peptidylprolyl isomerase</fullName>
        <ecNumber evidence="2 5">5.2.1.8</ecNumber>
    </recommendedName>
</protein>
<gene>
    <name evidence="8" type="ORF">AAE3_LOCUS2834</name>
</gene>
<evidence type="ECO:0000259" key="7">
    <source>
        <dbReference type="PROSITE" id="PS50059"/>
    </source>
</evidence>
<sequence>MKVLSWISYALFAAVAVVAEEKVPPTELQIETTFLPEDCPNKAQKGDHVEVHYTGTLFSNGNKFDSSLDRGQPLPLTLGVGQVIQGWDQGLQGMCLNEKRTLTIPSNMAYGSRGAGGVIPPNAALVFTVELVGLTPTARDREEL</sequence>
<evidence type="ECO:0000256" key="2">
    <source>
        <dbReference type="ARBA" id="ARBA00013194"/>
    </source>
</evidence>
<accession>A0A8S0WFL0</accession>
<organism evidence="8 9">
    <name type="scientific">Cyclocybe aegerita</name>
    <name type="common">Black poplar mushroom</name>
    <name type="synonym">Agrocybe aegerita</name>
    <dbReference type="NCBI Taxonomy" id="1973307"/>
    <lineage>
        <taxon>Eukaryota</taxon>
        <taxon>Fungi</taxon>
        <taxon>Dikarya</taxon>
        <taxon>Basidiomycota</taxon>
        <taxon>Agaricomycotina</taxon>
        <taxon>Agaricomycetes</taxon>
        <taxon>Agaricomycetidae</taxon>
        <taxon>Agaricales</taxon>
        <taxon>Agaricineae</taxon>
        <taxon>Bolbitiaceae</taxon>
        <taxon>Cyclocybe</taxon>
    </lineage>
</organism>
<feature type="domain" description="PPIase FKBP-type" evidence="7">
    <location>
        <begin position="46"/>
        <end position="135"/>
    </location>
</feature>
<dbReference type="EC" id="5.2.1.8" evidence="2 5"/>
<keyword evidence="4 5" id="KW-0413">Isomerase</keyword>
<evidence type="ECO:0000313" key="8">
    <source>
        <dbReference type="EMBL" id="CAA7260753.1"/>
    </source>
</evidence>
<dbReference type="GO" id="GO:0003755">
    <property type="term" value="F:peptidyl-prolyl cis-trans isomerase activity"/>
    <property type="evidence" value="ECO:0007669"/>
    <property type="project" value="UniProtKB-KW"/>
</dbReference>
<evidence type="ECO:0000256" key="6">
    <source>
        <dbReference type="SAM" id="SignalP"/>
    </source>
</evidence>
<dbReference type="InterPro" id="IPR001179">
    <property type="entry name" value="PPIase_FKBP_dom"/>
</dbReference>
<dbReference type="SUPFAM" id="SSF54534">
    <property type="entry name" value="FKBP-like"/>
    <property type="match status" value="1"/>
</dbReference>
<evidence type="ECO:0000313" key="9">
    <source>
        <dbReference type="Proteomes" id="UP000467700"/>
    </source>
</evidence>
<evidence type="ECO:0000256" key="1">
    <source>
        <dbReference type="ARBA" id="ARBA00000971"/>
    </source>
</evidence>
<keyword evidence="9" id="KW-1185">Reference proteome</keyword>
<dbReference type="OrthoDB" id="1902587at2759"/>
<dbReference type="AlphaFoldDB" id="A0A8S0WFL0"/>
<proteinExistence type="predicted"/>
<dbReference type="InterPro" id="IPR044609">
    <property type="entry name" value="FKBP2/11"/>
</dbReference>
<evidence type="ECO:0000256" key="3">
    <source>
        <dbReference type="ARBA" id="ARBA00023110"/>
    </source>
</evidence>
<dbReference type="PROSITE" id="PS50059">
    <property type="entry name" value="FKBP_PPIASE"/>
    <property type="match status" value="1"/>
</dbReference>
<evidence type="ECO:0000256" key="4">
    <source>
        <dbReference type="ARBA" id="ARBA00023235"/>
    </source>
</evidence>
<dbReference type="EMBL" id="CACVBS010000030">
    <property type="protein sequence ID" value="CAA7260753.1"/>
    <property type="molecule type" value="Genomic_DNA"/>
</dbReference>
<dbReference type="GO" id="GO:0005783">
    <property type="term" value="C:endoplasmic reticulum"/>
    <property type="evidence" value="ECO:0007669"/>
    <property type="project" value="TreeGrafter"/>
</dbReference>
<dbReference type="PANTHER" id="PTHR45779:SF7">
    <property type="entry name" value="PEPTIDYLPROLYL ISOMERASE"/>
    <property type="match status" value="1"/>
</dbReference>
<dbReference type="PANTHER" id="PTHR45779">
    <property type="entry name" value="PEPTIDYLPROLYL ISOMERASE"/>
    <property type="match status" value="1"/>
</dbReference>
<feature type="chain" id="PRO_5035771698" description="peptidylprolyl isomerase" evidence="6">
    <location>
        <begin position="20"/>
        <end position="144"/>
    </location>
</feature>
<keyword evidence="6" id="KW-0732">Signal</keyword>
<dbReference type="Gene3D" id="3.10.50.40">
    <property type="match status" value="1"/>
</dbReference>
<keyword evidence="3 5" id="KW-0697">Rotamase</keyword>
<dbReference type="Proteomes" id="UP000467700">
    <property type="component" value="Unassembled WGS sequence"/>
</dbReference>
<feature type="signal peptide" evidence="6">
    <location>
        <begin position="1"/>
        <end position="19"/>
    </location>
</feature>
<dbReference type="InterPro" id="IPR046357">
    <property type="entry name" value="PPIase_dom_sf"/>
</dbReference>
<evidence type="ECO:0000256" key="5">
    <source>
        <dbReference type="PROSITE-ProRule" id="PRU00277"/>
    </source>
</evidence>
<name>A0A8S0WFL0_CYCAE</name>